<feature type="transmembrane region" description="Helical" evidence="1">
    <location>
        <begin position="73"/>
        <end position="95"/>
    </location>
</feature>
<sequence length="101" mass="11714">MIYTSLWYLLIGFLLGNGMPHFLFGSAGKIFRTPFGKESSPRMNVRWGLFNFILATVLVWWRLSVQSPERYDLVFLLVGFWLVIIMFGVSLQSFISDKTNI</sequence>
<gene>
    <name evidence="2" type="ORF">A2719_02430</name>
</gene>
<evidence type="ECO:0000256" key="1">
    <source>
        <dbReference type="SAM" id="Phobius"/>
    </source>
</evidence>
<dbReference type="Proteomes" id="UP000177480">
    <property type="component" value="Unassembled WGS sequence"/>
</dbReference>
<comment type="caution">
    <text evidence="2">The sequence shown here is derived from an EMBL/GenBank/DDBJ whole genome shotgun (WGS) entry which is preliminary data.</text>
</comment>
<dbReference type="STRING" id="1802114.A2719_02430"/>
<keyword evidence="1" id="KW-1133">Transmembrane helix</keyword>
<feature type="transmembrane region" description="Helical" evidence="1">
    <location>
        <begin position="6"/>
        <end position="24"/>
    </location>
</feature>
<dbReference type="EMBL" id="MHNK01000007">
    <property type="protein sequence ID" value="OGZ44194.1"/>
    <property type="molecule type" value="Genomic_DNA"/>
</dbReference>
<evidence type="ECO:0000313" key="3">
    <source>
        <dbReference type="Proteomes" id="UP000177480"/>
    </source>
</evidence>
<feature type="transmembrane region" description="Helical" evidence="1">
    <location>
        <begin position="45"/>
        <end position="61"/>
    </location>
</feature>
<name>A0A1G2G1I0_9BACT</name>
<dbReference type="AlphaFoldDB" id="A0A1G2G1I0"/>
<organism evidence="2 3">
    <name type="scientific">Candidatus Ryanbacteria bacterium RIFCSPHIGHO2_01_FULL_45_22</name>
    <dbReference type="NCBI Taxonomy" id="1802114"/>
    <lineage>
        <taxon>Bacteria</taxon>
        <taxon>Candidatus Ryaniibacteriota</taxon>
    </lineage>
</organism>
<proteinExistence type="predicted"/>
<keyword evidence="1" id="KW-0812">Transmembrane</keyword>
<protein>
    <submittedName>
        <fullName evidence="2">Uncharacterized protein</fullName>
    </submittedName>
</protein>
<keyword evidence="1" id="KW-0472">Membrane</keyword>
<evidence type="ECO:0000313" key="2">
    <source>
        <dbReference type="EMBL" id="OGZ44194.1"/>
    </source>
</evidence>
<reference evidence="2 3" key="1">
    <citation type="journal article" date="2016" name="Nat. Commun.">
        <title>Thousands of microbial genomes shed light on interconnected biogeochemical processes in an aquifer system.</title>
        <authorList>
            <person name="Anantharaman K."/>
            <person name="Brown C.T."/>
            <person name="Hug L.A."/>
            <person name="Sharon I."/>
            <person name="Castelle C.J."/>
            <person name="Probst A.J."/>
            <person name="Thomas B.C."/>
            <person name="Singh A."/>
            <person name="Wilkins M.J."/>
            <person name="Karaoz U."/>
            <person name="Brodie E.L."/>
            <person name="Williams K.H."/>
            <person name="Hubbard S.S."/>
            <person name="Banfield J.F."/>
        </authorList>
    </citation>
    <scope>NUCLEOTIDE SEQUENCE [LARGE SCALE GENOMIC DNA]</scope>
</reference>
<accession>A0A1G2G1I0</accession>